<keyword evidence="2" id="KW-1185">Reference proteome</keyword>
<name>A0A9P7YNK5_9HELO</name>
<protein>
    <submittedName>
        <fullName evidence="1">Uncharacterized protein</fullName>
    </submittedName>
</protein>
<evidence type="ECO:0000313" key="2">
    <source>
        <dbReference type="Proteomes" id="UP000824998"/>
    </source>
</evidence>
<organism evidence="1 2">
    <name type="scientific">Amylocarpus encephaloides</name>
    <dbReference type="NCBI Taxonomy" id="45428"/>
    <lineage>
        <taxon>Eukaryota</taxon>
        <taxon>Fungi</taxon>
        <taxon>Dikarya</taxon>
        <taxon>Ascomycota</taxon>
        <taxon>Pezizomycotina</taxon>
        <taxon>Leotiomycetes</taxon>
        <taxon>Helotiales</taxon>
        <taxon>Helotiales incertae sedis</taxon>
        <taxon>Amylocarpus</taxon>
    </lineage>
</organism>
<proteinExistence type="predicted"/>
<dbReference type="Proteomes" id="UP000824998">
    <property type="component" value="Unassembled WGS sequence"/>
</dbReference>
<sequence>MAFSTLESISSSALVQANWAFGPKICQAGGFGYNYIRISNSTTNAMEKVYKFTTIISIPNMSSAERANFTASLVKTMNDLGITHSNLVPGVDHGLWPVSSRPGSTGFGQTRQESRLIRRANFENGVLLGKTSKAIQMSVVEDGYTSHAIHHQPSLSALLKDFVPNAVHESYRTTGMYA</sequence>
<gene>
    <name evidence="1" type="ORF">BJ875DRAFT_481896</name>
</gene>
<evidence type="ECO:0000313" key="1">
    <source>
        <dbReference type="EMBL" id="KAG9236860.1"/>
    </source>
</evidence>
<dbReference type="AlphaFoldDB" id="A0A9P7YNK5"/>
<reference evidence="1" key="1">
    <citation type="journal article" date="2021" name="IMA Fungus">
        <title>Genomic characterization of three marine fungi, including Emericellopsis atlantica sp. nov. with signatures of a generalist lifestyle and marine biomass degradation.</title>
        <authorList>
            <person name="Hagestad O.C."/>
            <person name="Hou L."/>
            <person name="Andersen J.H."/>
            <person name="Hansen E.H."/>
            <person name="Altermark B."/>
            <person name="Li C."/>
            <person name="Kuhnert E."/>
            <person name="Cox R.J."/>
            <person name="Crous P.W."/>
            <person name="Spatafora J.W."/>
            <person name="Lail K."/>
            <person name="Amirebrahimi M."/>
            <person name="Lipzen A."/>
            <person name="Pangilinan J."/>
            <person name="Andreopoulos W."/>
            <person name="Hayes R.D."/>
            <person name="Ng V."/>
            <person name="Grigoriev I.V."/>
            <person name="Jackson S.A."/>
            <person name="Sutton T.D.S."/>
            <person name="Dobson A.D.W."/>
            <person name="Rama T."/>
        </authorList>
    </citation>
    <scope>NUCLEOTIDE SEQUENCE</scope>
    <source>
        <strain evidence="1">TRa018bII</strain>
    </source>
</reference>
<accession>A0A9P7YNK5</accession>
<dbReference type="EMBL" id="MU251398">
    <property type="protein sequence ID" value="KAG9236860.1"/>
    <property type="molecule type" value="Genomic_DNA"/>
</dbReference>
<comment type="caution">
    <text evidence="1">The sequence shown here is derived from an EMBL/GenBank/DDBJ whole genome shotgun (WGS) entry which is preliminary data.</text>
</comment>